<accession>A0A6J4MJX7</accession>
<keyword evidence="1" id="KW-1133">Transmembrane helix</keyword>
<sequence>MEIIAIEQCVLVVLALLAGTVLGVALGRLVLPFMAVSDQGRATVPPYEILVPWGTLLLTYGALIALFVGITVLVLWLLLRRGIGNALRIGEE</sequence>
<dbReference type="AlphaFoldDB" id="A0A6J4MJX7"/>
<keyword evidence="1" id="KW-0812">Transmembrane</keyword>
<evidence type="ECO:0000313" key="2">
    <source>
        <dbReference type="EMBL" id="CAA9360279.1"/>
    </source>
</evidence>
<protein>
    <submittedName>
        <fullName evidence="2">Uncharacterized protein</fullName>
    </submittedName>
</protein>
<dbReference type="EMBL" id="CADCTR010002563">
    <property type="protein sequence ID" value="CAA9360279.1"/>
    <property type="molecule type" value="Genomic_DNA"/>
</dbReference>
<feature type="transmembrane region" description="Helical" evidence="1">
    <location>
        <begin position="9"/>
        <end position="31"/>
    </location>
</feature>
<name>A0A6J4MJX7_9CHLR</name>
<gene>
    <name evidence="2" type="ORF">AVDCRST_MAG93-7616</name>
</gene>
<proteinExistence type="predicted"/>
<organism evidence="2">
    <name type="scientific">uncultured Chloroflexia bacterium</name>
    <dbReference type="NCBI Taxonomy" id="1672391"/>
    <lineage>
        <taxon>Bacteria</taxon>
        <taxon>Bacillati</taxon>
        <taxon>Chloroflexota</taxon>
        <taxon>Chloroflexia</taxon>
        <taxon>environmental samples</taxon>
    </lineage>
</organism>
<keyword evidence="1" id="KW-0472">Membrane</keyword>
<evidence type="ECO:0000256" key="1">
    <source>
        <dbReference type="SAM" id="Phobius"/>
    </source>
</evidence>
<reference evidence="2" key="1">
    <citation type="submission" date="2020-02" db="EMBL/GenBank/DDBJ databases">
        <authorList>
            <person name="Meier V. D."/>
        </authorList>
    </citation>
    <scope>NUCLEOTIDE SEQUENCE</scope>
    <source>
        <strain evidence="2">AVDCRST_MAG93</strain>
    </source>
</reference>
<feature type="transmembrane region" description="Helical" evidence="1">
    <location>
        <begin position="51"/>
        <end position="79"/>
    </location>
</feature>